<name>A0A1W1XHJ7_9CLOT</name>
<dbReference type="SMART" id="SM00028">
    <property type="entry name" value="TPR"/>
    <property type="match status" value="5"/>
</dbReference>
<dbReference type="AlphaFoldDB" id="A0A1W1XHJ7"/>
<evidence type="ECO:0000256" key="4">
    <source>
        <dbReference type="ARBA" id="ARBA00022803"/>
    </source>
</evidence>
<dbReference type="SMART" id="SM00530">
    <property type="entry name" value="HTH_XRE"/>
    <property type="match status" value="1"/>
</dbReference>
<keyword evidence="2" id="KW-0963">Cytoplasm</keyword>
<evidence type="ECO:0000256" key="7">
    <source>
        <dbReference type="SAM" id="Coils"/>
    </source>
</evidence>
<protein>
    <submittedName>
        <fullName evidence="9">Tetratricopeptide repeat-containing protein</fullName>
    </submittedName>
</protein>
<evidence type="ECO:0000256" key="6">
    <source>
        <dbReference type="PROSITE-ProRule" id="PRU00339"/>
    </source>
</evidence>
<keyword evidence="10" id="KW-1185">Reference proteome</keyword>
<dbReference type="Gene3D" id="1.25.40.10">
    <property type="entry name" value="Tetratricopeptide repeat domain"/>
    <property type="match status" value="3"/>
</dbReference>
<evidence type="ECO:0000256" key="5">
    <source>
        <dbReference type="ARBA" id="ARBA00038253"/>
    </source>
</evidence>
<dbReference type="PANTHER" id="PTHR46630">
    <property type="entry name" value="TETRATRICOPEPTIDE REPEAT PROTEIN 29"/>
    <property type="match status" value="1"/>
</dbReference>
<dbReference type="PROSITE" id="PS50943">
    <property type="entry name" value="HTH_CROC1"/>
    <property type="match status" value="1"/>
</dbReference>
<keyword evidence="7" id="KW-0175">Coiled coil</keyword>
<dbReference type="InterPro" id="IPR019734">
    <property type="entry name" value="TPR_rpt"/>
</dbReference>
<accession>A0A1W1XHJ7</accession>
<evidence type="ECO:0000313" key="9">
    <source>
        <dbReference type="EMBL" id="SMC23254.1"/>
    </source>
</evidence>
<evidence type="ECO:0000256" key="3">
    <source>
        <dbReference type="ARBA" id="ARBA00022737"/>
    </source>
</evidence>
<comment type="subcellular location">
    <subcellularLocation>
        <location evidence="1">Cytoplasm</location>
    </subcellularLocation>
</comment>
<dbReference type="GO" id="GO:0003677">
    <property type="term" value="F:DNA binding"/>
    <property type="evidence" value="ECO:0007669"/>
    <property type="project" value="InterPro"/>
</dbReference>
<dbReference type="CDD" id="cd00093">
    <property type="entry name" value="HTH_XRE"/>
    <property type="match status" value="1"/>
</dbReference>
<dbReference type="STRING" id="1121291.SAMN02745134_01839"/>
<dbReference type="PANTHER" id="PTHR46630:SF1">
    <property type="entry name" value="TETRATRICOPEPTIDE REPEAT PROTEIN 29"/>
    <property type="match status" value="1"/>
</dbReference>
<dbReference type="InterPro" id="IPR051476">
    <property type="entry name" value="Bac_ResReg_Asp_Phosphatase"/>
</dbReference>
<dbReference type="SUPFAM" id="SSF47413">
    <property type="entry name" value="lambda repressor-like DNA-binding domains"/>
    <property type="match status" value="1"/>
</dbReference>
<dbReference type="InterPro" id="IPR011990">
    <property type="entry name" value="TPR-like_helical_dom_sf"/>
</dbReference>
<dbReference type="OrthoDB" id="5516148at2"/>
<dbReference type="Gene3D" id="1.10.260.40">
    <property type="entry name" value="lambda repressor-like DNA-binding domains"/>
    <property type="match status" value="1"/>
</dbReference>
<dbReference type="InterPro" id="IPR010982">
    <property type="entry name" value="Lambda_DNA-bd_dom_sf"/>
</dbReference>
<gene>
    <name evidence="9" type="ORF">SAMN02745134_01839</name>
</gene>
<dbReference type="Pfam" id="PF12844">
    <property type="entry name" value="HTH_19"/>
    <property type="match status" value="1"/>
</dbReference>
<organism evidence="9 10">
    <name type="scientific">Clostridium acidisoli DSM 12555</name>
    <dbReference type="NCBI Taxonomy" id="1121291"/>
    <lineage>
        <taxon>Bacteria</taxon>
        <taxon>Bacillati</taxon>
        <taxon>Bacillota</taxon>
        <taxon>Clostridia</taxon>
        <taxon>Eubacteriales</taxon>
        <taxon>Clostridiaceae</taxon>
        <taxon>Clostridium</taxon>
    </lineage>
</organism>
<reference evidence="9 10" key="1">
    <citation type="submission" date="2017-04" db="EMBL/GenBank/DDBJ databases">
        <authorList>
            <person name="Afonso C.L."/>
            <person name="Miller P.J."/>
            <person name="Scott M.A."/>
            <person name="Spackman E."/>
            <person name="Goraichik I."/>
            <person name="Dimitrov K.M."/>
            <person name="Suarez D.L."/>
            <person name="Swayne D.E."/>
        </authorList>
    </citation>
    <scope>NUCLEOTIDE SEQUENCE [LARGE SCALE GENOMIC DNA]</scope>
    <source>
        <strain evidence="9 10">DSM 12555</strain>
    </source>
</reference>
<feature type="repeat" description="TPR" evidence="6">
    <location>
        <begin position="117"/>
        <end position="150"/>
    </location>
</feature>
<evidence type="ECO:0000313" key="10">
    <source>
        <dbReference type="Proteomes" id="UP000192468"/>
    </source>
</evidence>
<proteinExistence type="inferred from homology"/>
<dbReference type="Pfam" id="PF13176">
    <property type="entry name" value="TPR_7"/>
    <property type="match status" value="1"/>
</dbReference>
<evidence type="ECO:0000259" key="8">
    <source>
        <dbReference type="PROSITE" id="PS50943"/>
    </source>
</evidence>
<comment type="similarity">
    <text evidence="5">Belongs to the Rap family.</text>
</comment>
<dbReference type="Pfam" id="PF13181">
    <property type="entry name" value="TPR_8"/>
    <property type="match status" value="2"/>
</dbReference>
<feature type="coiled-coil region" evidence="7">
    <location>
        <begin position="123"/>
        <end position="150"/>
    </location>
</feature>
<dbReference type="GO" id="GO:0005737">
    <property type="term" value="C:cytoplasm"/>
    <property type="evidence" value="ECO:0007669"/>
    <property type="project" value="UniProtKB-SubCell"/>
</dbReference>
<sequence length="423" mass="49696">MDFLTMGEKVRKLREQLDLNQEDLQTEKVSRGLISMIETGKRDVSYATAIKLAEKFNQKADKLNIILNVDADYLMRSPNEDAELYCLGQLKNDEISQSKIDEILQLSEEYDLIRIRAKIYFKMGQINEEKKNYEDACKNYEDAIKIYKTMGKDKELGQIYLRMGISKGKNLQHEVAIVYFNLSQYYSFVYDDKKIQQSSLYNLANAYFYSNKIDLALETIEKYLTISDESDPFYNFGFNTKANCYELRGDYDRAIETYKDLICKISDKVTPILGYVYNNLGLNYCHKDDFKESLKYFEMAEKFRSELDKVNLGVTLIEKSNVFLKQNLYTDAIKTIDEGLNYAIEYNDMEYLIKGYYTLADIYDKLSNWVNLENVYMKLVELLKINNDKNNLKSIYDKMALMYLRQDKPSLCQEYLLLSNDLN</sequence>
<dbReference type="SUPFAM" id="SSF48452">
    <property type="entry name" value="TPR-like"/>
    <property type="match status" value="2"/>
</dbReference>
<feature type="domain" description="HTH cro/C1-type" evidence="8">
    <location>
        <begin position="10"/>
        <end position="63"/>
    </location>
</feature>
<dbReference type="Proteomes" id="UP000192468">
    <property type="component" value="Unassembled WGS sequence"/>
</dbReference>
<evidence type="ECO:0000256" key="2">
    <source>
        <dbReference type="ARBA" id="ARBA00022490"/>
    </source>
</evidence>
<dbReference type="PROSITE" id="PS50005">
    <property type="entry name" value="TPR"/>
    <property type="match status" value="1"/>
</dbReference>
<evidence type="ECO:0000256" key="1">
    <source>
        <dbReference type="ARBA" id="ARBA00004496"/>
    </source>
</evidence>
<dbReference type="InterPro" id="IPR001387">
    <property type="entry name" value="Cro/C1-type_HTH"/>
</dbReference>
<keyword evidence="4 6" id="KW-0802">TPR repeat</keyword>
<dbReference type="EMBL" id="FWXH01000005">
    <property type="protein sequence ID" value="SMC23254.1"/>
    <property type="molecule type" value="Genomic_DNA"/>
</dbReference>
<keyword evidence="3" id="KW-0677">Repeat</keyword>